<evidence type="ECO:0000313" key="2">
    <source>
        <dbReference type="EMBL" id="MFC4330626.1"/>
    </source>
</evidence>
<gene>
    <name evidence="2" type="ORF">ACFPC0_23140</name>
</gene>
<dbReference type="Proteomes" id="UP001595824">
    <property type="component" value="Unassembled WGS sequence"/>
</dbReference>
<comment type="caution">
    <text evidence="2">The sequence shown here is derived from an EMBL/GenBank/DDBJ whole genome shotgun (WGS) entry which is preliminary data.</text>
</comment>
<evidence type="ECO:0008006" key="4">
    <source>
        <dbReference type="Google" id="ProtNLM"/>
    </source>
</evidence>
<name>A0ABV8TJR3_9ACTN</name>
<sequence>MRRMIRTAAAVTAGLAAATVLSTGAAEARPADFGCPSGAACIYRENADPLSSSPSNTYWTYGAHNLSNQYGSHWVYNNQTGGATINLCTGYNGTGDCSYSVPAVAFRWVDLGPINSIVLNRP</sequence>
<feature type="signal peptide" evidence="1">
    <location>
        <begin position="1"/>
        <end position="25"/>
    </location>
</feature>
<keyword evidence="1" id="KW-0732">Signal</keyword>
<dbReference type="EMBL" id="JBHSDP010000024">
    <property type="protein sequence ID" value="MFC4330626.1"/>
    <property type="molecule type" value="Genomic_DNA"/>
</dbReference>
<accession>A0ABV8TJR3</accession>
<proteinExistence type="predicted"/>
<keyword evidence="3" id="KW-1185">Reference proteome</keyword>
<evidence type="ECO:0000313" key="3">
    <source>
        <dbReference type="Proteomes" id="UP001595824"/>
    </source>
</evidence>
<reference evidence="3" key="1">
    <citation type="journal article" date="2019" name="Int. J. Syst. Evol. Microbiol.">
        <title>The Global Catalogue of Microorganisms (GCM) 10K type strain sequencing project: providing services to taxonomists for standard genome sequencing and annotation.</title>
        <authorList>
            <consortium name="The Broad Institute Genomics Platform"/>
            <consortium name="The Broad Institute Genome Sequencing Center for Infectious Disease"/>
            <person name="Wu L."/>
            <person name="Ma J."/>
        </authorList>
    </citation>
    <scope>NUCLEOTIDE SEQUENCE [LARGE SCALE GENOMIC DNA]</scope>
    <source>
        <strain evidence="3">PCU 347</strain>
    </source>
</reference>
<feature type="chain" id="PRO_5047421084" description="Peptidase inhibitor family I36" evidence="1">
    <location>
        <begin position="26"/>
        <end position="122"/>
    </location>
</feature>
<protein>
    <recommendedName>
        <fullName evidence="4">Peptidase inhibitor family I36</fullName>
    </recommendedName>
</protein>
<organism evidence="2 3">
    <name type="scientific">Streptomyces andamanensis</name>
    <dbReference type="NCBI Taxonomy" id="1565035"/>
    <lineage>
        <taxon>Bacteria</taxon>
        <taxon>Bacillati</taxon>
        <taxon>Actinomycetota</taxon>
        <taxon>Actinomycetes</taxon>
        <taxon>Kitasatosporales</taxon>
        <taxon>Streptomycetaceae</taxon>
        <taxon>Streptomyces</taxon>
    </lineage>
</organism>
<dbReference type="RefSeq" id="WP_381741602.1">
    <property type="nucleotide sequence ID" value="NZ_JBHSDP010000024.1"/>
</dbReference>
<evidence type="ECO:0000256" key="1">
    <source>
        <dbReference type="SAM" id="SignalP"/>
    </source>
</evidence>